<reference evidence="2 3" key="1">
    <citation type="submission" date="2023-07" db="EMBL/GenBank/DDBJ databases">
        <title>Sorghum-associated microbial communities from plants grown in Nebraska, USA.</title>
        <authorList>
            <person name="Schachtman D."/>
        </authorList>
    </citation>
    <scope>NUCLEOTIDE SEQUENCE [LARGE SCALE GENOMIC DNA]</scope>
    <source>
        <strain evidence="2 3">CC258</strain>
    </source>
</reference>
<evidence type="ECO:0008006" key="4">
    <source>
        <dbReference type="Google" id="ProtNLM"/>
    </source>
</evidence>
<organism evidence="2 3">
    <name type="scientific">Paenibacillus qinlingensis</name>
    <dbReference type="NCBI Taxonomy" id="1837343"/>
    <lineage>
        <taxon>Bacteria</taxon>
        <taxon>Bacillati</taxon>
        <taxon>Bacillota</taxon>
        <taxon>Bacilli</taxon>
        <taxon>Bacillales</taxon>
        <taxon>Paenibacillaceae</taxon>
        <taxon>Paenibacillus</taxon>
    </lineage>
</organism>
<proteinExistence type="predicted"/>
<comment type="caution">
    <text evidence="2">The sequence shown here is derived from an EMBL/GenBank/DDBJ whole genome shotgun (WGS) entry which is preliminary data.</text>
</comment>
<gene>
    <name evidence="2" type="ORF">J2736_000320</name>
</gene>
<feature type="chain" id="PRO_5046157166" description="Copper amine oxidase-like N-terminal domain-containing protein" evidence="1">
    <location>
        <begin position="25"/>
        <end position="109"/>
    </location>
</feature>
<keyword evidence="3" id="KW-1185">Reference proteome</keyword>
<evidence type="ECO:0000313" key="2">
    <source>
        <dbReference type="EMBL" id="MDR6549137.1"/>
    </source>
</evidence>
<dbReference type="EMBL" id="JAVDSB010000001">
    <property type="protein sequence ID" value="MDR6549137.1"/>
    <property type="molecule type" value="Genomic_DNA"/>
</dbReference>
<sequence length="109" mass="12063">MSKRLLCLLALCLFMLSFGTAAYAESSIEVKHGSIILDSPMVTGEIDHNDTSSVILTKDGITMIPTFVLNKLQSQSLETPLLFTEKITLSVCGISEMRLNIRCKLVRTR</sequence>
<dbReference type="Proteomes" id="UP001267290">
    <property type="component" value="Unassembled WGS sequence"/>
</dbReference>
<evidence type="ECO:0000256" key="1">
    <source>
        <dbReference type="SAM" id="SignalP"/>
    </source>
</evidence>
<protein>
    <recommendedName>
        <fullName evidence="4">Copper amine oxidase-like N-terminal domain-containing protein</fullName>
    </recommendedName>
</protein>
<name>A0ABU1NQ54_9BACL</name>
<keyword evidence="1" id="KW-0732">Signal</keyword>
<evidence type="ECO:0000313" key="3">
    <source>
        <dbReference type="Proteomes" id="UP001267290"/>
    </source>
</evidence>
<dbReference type="RefSeq" id="WP_310222869.1">
    <property type="nucleotide sequence ID" value="NZ_JAVDSB010000001.1"/>
</dbReference>
<accession>A0ABU1NQ54</accession>
<feature type="signal peptide" evidence="1">
    <location>
        <begin position="1"/>
        <end position="24"/>
    </location>
</feature>